<dbReference type="InterPro" id="IPR050504">
    <property type="entry name" value="IgSF_BTN/MOG"/>
</dbReference>
<keyword evidence="4 6" id="KW-0472">Membrane</keyword>
<name>A0AAD5B3N1_SILAS</name>
<dbReference type="InterPro" id="IPR007110">
    <property type="entry name" value="Ig-like_dom"/>
</dbReference>
<keyword evidence="9" id="KW-1185">Reference proteome</keyword>
<dbReference type="Proteomes" id="UP001205998">
    <property type="component" value="Unassembled WGS sequence"/>
</dbReference>
<protein>
    <submittedName>
        <fullName evidence="8">Butyrophilin-like protein 3</fullName>
    </submittedName>
</protein>
<dbReference type="InterPro" id="IPR053896">
    <property type="entry name" value="BTN3A2-like_Ig-C"/>
</dbReference>
<evidence type="ECO:0000256" key="2">
    <source>
        <dbReference type="ARBA" id="ARBA00022692"/>
    </source>
</evidence>
<dbReference type="Gene3D" id="2.60.40.10">
    <property type="entry name" value="Immunoglobulins"/>
    <property type="match status" value="1"/>
</dbReference>
<dbReference type="Pfam" id="PF22705">
    <property type="entry name" value="C2-set_3"/>
    <property type="match status" value="1"/>
</dbReference>
<dbReference type="InterPro" id="IPR013783">
    <property type="entry name" value="Ig-like_fold"/>
</dbReference>
<keyword evidence="5" id="KW-0393">Immunoglobulin domain</keyword>
<dbReference type="SUPFAM" id="SSF48726">
    <property type="entry name" value="Immunoglobulin"/>
    <property type="match status" value="1"/>
</dbReference>
<dbReference type="PANTHER" id="PTHR24100">
    <property type="entry name" value="BUTYROPHILIN"/>
    <property type="match status" value="1"/>
</dbReference>
<feature type="transmembrane region" description="Helical" evidence="6">
    <location>
        <begin position="108"/>
        <end position="131"/>
    </location>
</feature>
<evidence type="ECO:0000256" key="3">
    <source>
        <dbReference type="ARBA" id="ARBA00022989"/>
    </source>
</evidence>
<evidence type="ECO:0000313" key="9">
    <source>
        <dbReference type="Proteomes" id="UP001205998"/>
    </source>
</evidence>
<feature type="non-terminal residue" evidence="8">
    <location>
        <position position="136"/>
    </location>
</feature>
<accession>A0AAD5B3N1</accession>
<gene>
    <name evidence="8" type="ORF">C0J50_8243</name>
</gene>
<evidence type="ECO:0000256" key="5">
    <source>
        <dbReference type="ARBA" id="ARBA00023319"/>
    </source>
</evidence>
<sequence>FCLMIIAQGSHPVNTMESYDNLGGIHLLCESRGWNPEPEVLWLDREGVTLPAEDTQIYRDTGVFSVKSHITVYDYSDSNRFYCRFQQIHHMMETEVIINSKVFGTWKLAVVITVSMCLFTVGWTLTAVLFCRKGNF</sequence>
<feature type="domain" description="Ig-like" evidence="7">
    <location>
        <begin position="27"/>
        <end position="99"/>
    </location>
</feature>
<organism evidence="8 9">
    <name type="scientific">Silurus asotus</name>
    <name type="common">Amur catfish</name>
    <name type="synonym">Parasilurus asotus</name>
    <dbReference type="NCBI Taxonomy" id="30991"/>
    <lineage>
        <taxon>Eukaryota</taxon>
        <taxon>Metazoa</taxon>
        <taxon>Chordata</taxon>
        <taxon>Craniata</taxon>
        <taxon>Vertebrata</taxon>
        <taxon>Euteleostomi</taxon>
        <taxon>Actinopterygii</taxon>
        <taxon>Neopterygii</taxon>
        <taxon>Teleostei</taxon>
        <taxon>Ostariophysi</taxon>
        <taxon>Siluriformes</taxon>
        <taxon>Siluridae</taxon>
        <taxon>Silurus</taxon>
    </lineage>
</organism>
<evidence type="ECO:0000256" key="6">
    <source>
        <dbReference type="SAM" id="Phobius"/>
    </source>
</evidence>
<evidence type="ECO:0000313" key="8">
    <source>
        <dbReference type="EMBL" id="KAI5628143.1"/>
    </source>
</evidence>
<evidence type="ECO:0000259" key="7">
    <source>
        <dbReference type="PROSITE" id="PS50835"/>
    </source>
</evidence>
<evidence type="ECO:0000256" key="1">
    <source>
        <dbReference type="ARBA" id="ARBA00004370"/>
    </source>
</evidence>
<comment type="caution">
    <text evidence="8">The sequence shown here is derived from an EMBL/GenBank/DDBJ whole genome shotgun (WGS) entry which is preliminary data.</text>
</comment>
<dbReference type="AlphaFoldDB" id="A0AAD5B3N1"/>
<keyword evidence="2 6" id="KW-0812">Transmembrane</keyword>
<keyword evidence="3 6" id="KW-1133">Transmembrane helix</keyword>
<comment type="subcellular location">
    <subcellularLocation>
        <location evidence="1">Membrane</location>
    </subcellularLocation>
</comment>
<dbReference type="FunFam" id="2.60.40.10:FF:000088">
    <property type="entry name" value="Butyrophilin subfamily 1 member A1"/>
    <property type="match status" value="1"/>
</dbReference>
<reference evidence="8" key="1">
    <citation type="submission" date="2018-07" db="EMBL/GenBank/DDBJ databases">
        <title>Comparative genomics of catfishes provides insights into carnivory and benthic adaptation.</title>
        <authorList>
            <person name="Zhang Y."/>
            <person name="Wang D."/>
            <person name="Peng Z."/>
            <person name="Zheng S."/>
            <person name="Shao F."/>
            <person name="Tao W."/>
        </authorList>
    </citation>
    <scope>NUCLEOTIDE SEQUENCE</scope>
    <source>
        <strain evidence="8">Chongqing</strain>
    </source>
</reference>
<dbReference type="PROSITE" id="PS50835">
    <property type="entry name" value="IG_LIKE"/>
    <property type="match status" value="1"/>
</dbReference>
<proteinExistence type="predicted"/>
<dbReference type="InterPro" id="IPR036179">
    <property type="entry name" value="Ig-like_dom_sf"/>
</dbReference>
<dbReference type="GO" id="GO:0016020">
    <property type="term" value="C:membrane"/>
    <property type="evidence" value="ECO:0007669"/>
    <property type="project" value="UniProtKB-SubCell"/>
</dbReference>
<dbReference type="EMBL" id="MU545989">
    <property type="protein sequence ID" value="KAI5628143.1"/>
    <property type="molecule type" value="Genomic_DNA"/>
</dbReference>
<evidence type="ECO:0000256" key="4">
    <source>
        <dbReference type="ARBA" id="ARBA00023136"/>
    </source>
</evidence>